<evidence type="ECO:0000256" key="4">
    <source>
        <dbReference type="ARBA" id="ARBA00023172"/>
    </source>
</evidence>
<dbReference type="InterPro" id="IPR011010">
    <property type="entry name" value="DNA_brk_join_enz"/>
</dbReference>
<sequence>MPTPYMLRRHQTWYVRVRIPSDLTPFLGTQLVRTLRTSDRRTAQARAVGLVASLSGLFMDIRKTLVQQIADVRDGTADVSDLKAFVLAHADTIGALPPEDLRNVKMMLNLLVTQEARDNSERKQTLELARLSAWFARDAHQKGMIEGLQKALLSQQVTPTPSKPDQKKYPDVPWMNLIAEFYKDNPGYSEDTRKNYTTVFRDFEALVTNKYARDLTKADLKKYADYLRDKPSSHKPNQTLSHTTINKNLGSLKVFLKWCINADYLEDKSFDDIKPRAKTQNEKLRRQEDIRRAFTDRELTLFFNSPLFDGYKSRASRSTPGYTKDKLPDFWFFVTMALTGARTEEICMAPSKLYDLDGIPCLDLRASGTKMQNSPRLIPILPQLQKVGFLNYAREQERKGLKLIPYPNANVQDEADAWSKRLNRYIDDIGIDKDNLVCYSFRHTFRQMLRVSGINHEIVNKIFGHETGEVGSGYGSNLSKSESVEFIDKVKLPIDLIHLYNE</sequence>
<dbReference type="PANTHER" id="PTHR30349:SF41">
    <property type="entry name" value="INTEGRASE_RECOMBINASE PROTEIN MJ0367-RELATED"/>
    <property type="match status" value="1"/>
</dbReference>
<evidence type="ECO:0000256" key="5">
    <source>
        <dbReference type="PROSITE-ProRule" id="PRU01248"/>
    </source>
</evidence>
<organism evidence="7 8">
    <name type="scientific">Acetobacter orleanensis</name>
    <dbReference type="NCBI Taxonomy" id="104099"/>
    <lineage>
        <taxon>Bacteria</taxon>
        <taxon>Pseudomonadati</taxon>
        <taxon>Pseudomonadota</taxon>
        <taxon>Alphaproteobacteria</taxon>
        <taxon>Acetobacterales</taxon>
        <taxon>Acetobacteraceae</taxon>
        <taxon>Acetobacter</taxon>
    </lineage>
</organism>
<feature type="domain" description="Core-binding (CB)" evidence="6">
    <location>
        <begin position="172"/>
        <end position="260"/>
    </location>
</feature>
<keyword evidence="4" id="KW-0233">DNA recombination</keyword>
<dbReference type="PROSITE" id="PS51900">
    <property type="entry name" value="CB"/>
    <property type="match status" value="1"/>
</dbReference>
<dbReference type="Pfam" id="PF20172">
    <property type="entry name" value="DUF6538"/>
    <property type="match status" value="1"/>
</dbReference>
<dbReference type="STRING" id="104099.AD949_01575"/>
<dbReference type="InterPro" id="IPR046668">
    <property type="entry name" value="DUF6538"/>
</dbReference>
<dbReference type="OrthoDB" id="9784724at2"/>
<dbReference type="Pfam" id="PF13495">
    <property type="entry name" value="Phage_int_SAM_4"/>
    <property type="match status" value="1"/>
</dbReference>
<dbReference type="PANTHER" id="PTHR30349">
    <property type="entry name" value="PHAGE INTEGRASE-RELATED"/>
    <property type="match status" value="1"/>
</dbReference>
<dbReference type="Proteomes" id="UP000317617">
    <property type="component" value="Unassembled WGS sequence"/>
</dbReference>
<evidence type="ECO:0000313" key="7">
    <source>
        <dbReference type="EMBL" id="GEB83918.1"/>
    </source>
</evidence>
<dbReference type="Gene3D" id="1.10.443.10">
    <property type="entry name" value="Intergrase catalytic core"/>
    <property type="match status" value="1"/>
</dbReference>
<dbReference type="AlphaFoldDB" id="A0A4Y3TQ56"/>
<dbReference type="SUPFAM" id="SSF56349">
    <property type="entry name" value="DNA breaking-rejoining enzymes"/>
    <property type="match status" value="1"/>
</dbReference>
<dbReference type="InterPro" id="IPR044068">
    <property type="entry name" value="CB"/>
</dbReference>
<dbReference type="InterPro" id="IPR004107">
    <property type="entry name" value="Integrase_SAM-like_N"/>
</dbReference>
<reference evidence="7 8" key="1">
    <citation type="submission" date="2019-06" db="EMBL/GenBank/DDBJ databases">
        <title>Whole genome shotgun sequence of Acetobacter orleanensis NBRC 13752.</title>
        <authorList>
            <person name="Hosoyama A."/>
            <person name="Uohara A."/>
            <person name="Ohji S."/>
            <person name="Ichikawa N."/>
        </authorList>
    </citation>
    <scope>NUCLEOTIDE SEQUENCE [LARGE SCALE GENOMIC DNA]</scope>
    <source>
        <strain evidence="7 8">NBRC 13752</strain>
    </source>
</reference>
<evidence type="ECO:0000256" key="1">
    <source>
        <dbReference type="ARBA" id="ARBA00008857"/>
    </source>
</evidence>
<dbReference type="GO" id="GO:0006310">
    <property type="term" value="P:DNA recombination"/>
    <property type="evidence" value="ECO:0007669"/>
    <property type="project" value="UniProtKB-KW"/>
</dbReference>
<name>A0A4Y3TQ56_9PROT</name>
<dbReference type="InterPro" id="IPR013762">
    <property type="entry name" value="Integrase-like_cat_sf"/>
</dbReference>
<evidence type="ECO:0000313" key="8">
    <source>
        <dbReference type="Proteomes" id="UP000317617"/>
    </source>
</evidence>
<keyword evidence="2" id="KW-0229">DNA integration</keyword>
<comment type="caution">
    <text evidence="7">The sequence shown here is derived from an EMBL/GenBank/DDBJ whole genome shotgun (WGS) entry which is preliminary data.</text>
</comment>
<dbReference type="InterPro" id="IPR050090">
    <property type="entry name" value="Tyrosine_recombinase_XerCD"/>
</dbReference>
<dbReference type="GO" id="GO:0003677">
    <property type="term" value="F:DNA binding"/>
    <property type="evidence" value="ECO:0007669"/>
    <property type="project" value="UniProtKB-UniRule"/>
</dbReference>
<accession>A0A4Y3TQ56</accession>
<dbReference type="EMBL" id="BJMU01000021">
    <property type="protein sequence ID" value="GEB83918.1"/>
    <property type="molecule type" value="Genomic_DNA"/>
</dbReference>
<comment type="similarity">
    <text evidence="1">Belongs to the 'phage' integrase family.</text>
</comment>
<protein>
    <recommendedName>
        <fullName evidence="6">Core-binding (CB) domain-containing protein</fullName>
    </recommendedName>
</protein>
<dbReference type="InterPro" id="IPR010998">
    <property type="entry name" value="Integrase_recombinase_N"/>
</dbReference>
<keyword evidence="3 5" id="KW-0238">DNA-binding</keyword>
<evidence type="ECO:0000256" key="3">
    <source>
        <dbReference type="ARBA" id="ARBA00023125"/>
    </source>
</evidence>
<evidence type="ECO:0000259" key="6">
    <source>
        <dbReference type="PROSITE" id="PS51900"/>
    </source>
</evidence>
<proteinExistence type="inferred from homology"/>
<gene>
    <name evidence="7" type="ORF">AOR01nite_23950</name>
</gene>
<dbReference type="GO" id="GO:0015074">
    <property type="term" value="P:DNA integration"/>
    <property type="evidence" value="ECO:0007669"/>
    <property type="project" value="UniProtKB-KW"/>
</dbReference>
<keyword evidence="8" id="KW-1185">Reference proteome</keyword>
<evidence type="ECO:0000256" key="2">
    <source>
        <dbReference type="ARBA" id="ARBA00022908"/>
    </source>
</evidence>
<dbReference type="Gene3D" id="1.10.150.130">
    <property type="match status" value="1"/>
</dbReference>